<evidence type="ECO:0000256" key="2">
    <source>
        <dbReference type="ARBA" id="ARBA00022695"/>
    </source>
</evidence>
<protein>
    <submittedName>
        <fullName evidence="10">Uncharacterized protein</fullName>
    </submittedName>
</protein>
<feature type="domain" description="Glutamate-ammonia ligase adenylyltransferase repeated" evidence="8">
    <location>
        <begin position="613"/>
        <end position="843"/>
    </location>
</feature>
<dbReference type="Gene3D" id="1.20.120.330">
    <property type="entry name" value="Nucleotidyltransferases domain 2"/>
    <property type="match status" value="2"/>
</dbReference>
<dbReference type="PANTHER" id="PTHR30621">
    <property type="entry name" value="GLUTAMINE SYNTHETASE ADENYLYLTRANSFERASE"/>
    <property type="match status" value="1"/>
</dbReference>
<proteinExistence type="predicted"/>
<dbReference type="InterPro" id="IPR013546">
    <property type="entry name" value="PII_UdlTrfase/GS_AdlTrfase"/>
</dbReference>
<dbReference type="Pfam" id="PF08335">
    <property type="entry name" value="GlnD_UR_UTase"/>
    <property type="match status" value="2"/>
</dbReference>
<dbReference type="GO" id="GO:0000820">
    <property type="term" value="P:regulation of glutamine family amino acid metabolic process"/>
    <property type="evidence" value="ECO:0007669"/>
    <property type="project" value="TreeGrafter"/>
</dbReference>
<dbReference type="PANTHER" id="PTHR30621:SF0">
    <property type="entry name" value="BIFUNCTIONAL GLUTAMINE SYNTHETASE ADENYLYLTRANSFERASE_ADENYLYL-REMOVING ENZYME"/>
    <property type="match status" value="1"/>
</dbReference>
<evidence type="ECO:0000256" key="6">
    <source>
        <dbReference type="ARBA" id="ARBA00023268"/>
    </source>
</evidence>
<keyword evidence="2" id="KW-0548">Nucleotidyltransferase</keyword>
<evidence type="ECO:0000256" key="4">
    <source>
        <dbReference type="ARBA" id="ARBA00022840"/>
    </source>
</evidence>
<gene>
    <name evidence="10" type="ORF">HYX28_02505</name>
</gene>
<feature type="domain" description="PII-uridylyltransferase/Glutamine-synthetase adenylyltransferase" evidence="9">
    <location>
        <begin position="384"/>
        <end position="527"/>
    </location>
</feature>
<dbReference type="SUPFAM" id="SSF81593">
    <property type="entry name" value="Nucleotidyltransferase substrate binding subunit/domain"/>
    <property type="match status" value="2"/>
</dbReference>
<evidence type="ECO:0000259" key="9">
    <source>
        <dbReference type="Pfam" id="PF08335"/>
    </source>
</evidence>
<reference evidence="10" key="1">
    <citation type="submission" date="2020-07" db="EMBL/GenBank/DDBJ databases">
        <title>Huge and variable diversity of episymbiotic CPR bacteria and DPANN archaea in groundwater ecosystems.</title>
        <authorList>
            <person name="He C.Y."/>
            <person name="Keren R."/>
            <person name="Whittaker M."/>
            <person name="Farag I.F."/>
            <person name="Doudna J."/>
            <person name="Cate J.H.D."/>
            <person name="Banfield J.F."/>
        </authorList>
    </citation>
    <scope>NUCLEOTIDE SEQUENCE</scope>
    <source>
        <strain evidence="10">NC_groundwater_580_Pr5_B-0.1um_64_19</strain>
    </source>
</reference>
<feature type="domain" description="Glutamate-ammonia ligase adenylyltransferase repeated" evidence="8">
    <location>
        <begin position="80"/>
        <end position="330"/>
    </location>
</feature>
<dbReference type="Proteomes" id="UP000779809">
    <property type="component" value="Unassembled WGS sequence"/>
</dbReference>
<keyword evidence="4" id="KW-0067">ATP-binding</keyword>
<dbReference type="SUPFAM" id="SSF81301">
    <property type="entry name" value="Nucleotidyltransferase"/>
    <property type="match status" value="2"/>
</dbReference>
<organism evidence="10 11">
    <name type="scientific">Candidatus Korobacter versatilis</name>
    <dbReference type="NCBI Taxonomy" id="658062"/>
    <lineage>
        <taxon>Bacteria</taxon>
        <taxon>Pseudomonadati</taxon>
        <taxon>Acidobacteriota</taxon>
        <taxon>Terriglobia</taxon>
        <taxon>Terriglobales</taxon>
        <taxon>Candidatus Korobacteraceae</taxon>
        <taxon>Candidatus Korobacter</taxon>
    </lineage>
</organism>
<evidence type="ECO:0000256" key="7">
    <source>
        <dbReference type="SAM" id="MobiDB-lite"/>
    </source>
</evidence>
<evidence type="ECO:0000256" key="3">
    <source>
        <dbReference type="ARBA" id="ARBA00022741"/>
    </source>
</evidence>
<name>A0A932A736_9BACT</name>
<comment type="caution">
    <text evidence="10">The sequence shown here is derived from an EMBL/GenBank/DDBJ whole genome shotgun (WGS) entry which is preliminary data.</text>
</comment>
<dbReference type="CDD" id="cd05401">
    <property type="entry name" value="NT_GlnE_GlnD_like"/>
    <property type="match status" value="2"/>
</dbReference>
<sequence>MASTVKIPFRDRLVAEQNLERIRQRLSAIAYDALPNLLADSTDPDSALNLLERLCATAEEPVLKLFARSTPRDQALLHYVVELFAHSQFLGETLIQNSDLLHTLAREKNLDRSHGREDYREHFARFASRSLETDVALLLARFKKREYVRIVLRDVLGIATLAEVTAEISALSDVLIEEALRSASADLQKRYGAPQTTDAQGRAVEPAFTVLALGKLGGNELNYSSDIDLLYLFGDGERHGEGRGELRETTNREYFIRLAQQVTETLGKVTAEGQVFRIDLRLRPQGREGEPAVALSHAHRYYSERAHDWELQALIKVRHSAGDVGLAREFIRGVQARVYKGGTEEDIPGGGPSLRSGSGQSAPASLTPPERLNFSAIETALNTRDKISNQRRRAVASGQESASIDVKLDRGGIRDIEFLVQCLQRVYGGKERWLRSGGTLFSLQKLHDKQHLGGKDFHELTLAYEFLRKVEHRLQLRRGQQVHRLPESQDELRVIARSVTEEAKTGEEFRDLVEQRMAAVAGIYQRIIHSQQQQEGKDREAEFRLAATIESSGDQSYQQLLERLAADSPALYEVAVRRELASHTRRNLHRFLSSAFTGSERYGAILREPQAVERALRLFGASDYLTEMLIRHPEEIATLARLRGENRAGEAPLFGNEPMSAASADPVFDYVAQAKLAHPERLALLRQHYRHRVFAAAACDVMELRGVYDSLAEMTTAADEATQAALAIAGAPAGFAVVALGRLGTEEFDVASDADLLFIHDEGTDIKAATRAAERMMEALASYTQEGTVFAVDPRLRPRGAEGELVTTPKALAQYFATEAQAWEALTYTKLRFVTGNEALAEQAIATTQQAMRRFRVGNALAEEVRAMRTKLEKSDSAANFKVAPGGFYDVDFSASYLLVRHGIGETRGNIRERLYSLAERGLLSDADCATLDAAAELLRTLEHVIRLVLGRARKSLPVVEHAREVTERLTGRVLGRAFAGGLEQELAQSAAQVRAVYERIVR</sequence>
<keyword evidence="5" id="KW-0460">Magnesium</keyword>
<dbReference type="GO" id="GO:0005524">
    <property type="term" value="F:ATP binding"/>
    <property type="evidence" value="ECO:0007669"/>
    <property type="project" value="UniProtKB-KW"/>
</dbReference>
<keyword evidence="1" id="KW-0808">Transferase</keyword>
<dbReference type="Pfam" id="PF03710">
    <property type="entry name" value="GlnE"/>
    <property type="match status" value="2"/>
</dbReference>
<accession>A0A932A736</accession>
<evidence type="ECO:0000256" key="1">
    <source>
        <dbReference type="ARBA" id="ARBA00022679"/>
    </source>
</evidence>
<keyword evidence="6" id="KW-0511">Multifunctional enzyme</keyword>
<evidence type="ECO:0000259" key="8">
    <source>
        <dbReference type="Pfam" id="PF03710"/>
    </source>
</evidence>
<keyword evidence="3" id="KW-0547">Nucleotide-binding</keyword>
<evidence type="ECO:0000313" key="10">
    <source>
        <dbReference type="EMBL" id="MBI2677632.1"/>
    </source>
</evidence>
<evidence type="ECO:0000313" key="11">
    <source>
        <dbReference type="Proteomes" id="UP000779809"/>
    </source>
</evidence>
<dbReference type="GO" id="GO:0008882">
    <property type="term" value="F:[glutamate-ammonia-ligase] adenylyltransferase activity"/>
    <property type="evidence" value="ECO:0007669"/>
    <property type="project" value="InterPro"/>
</dbReference>
<dbReference type="InterPro" id="IPR005190">
    <property type="entry name" value="GlnE_rpt_dom"/>
</dbReference>
<feature type="domain" description="PII-uridylyltransferase/Glutamine-synthetase adenylyltransferase" evidence="9">
    <location>
        <begin position="870"/>
        <end position="1001"/>
    </location>
</feature>
<dbReference type="AlphaFoldDB" id="A0A932A736"/>
<feature type="region of interest" description="Disordered" evidence="7">
    <location>
        <begin position="342"/>
        <end position="369"/>
    </location>
</feature>
<dbReference type="GO" id="GO:0005829">
    <property type="term" value="C:cytosol"/>
    <property type="evidence" value="ECO:0007669"/>
    <property type="project" value="TreeGrafter"/>
</dbReference>
<dbReference type="InterPro" id="IPR023057">
    <property type="entry name" value="GlnE"/>
</dbReference>
<dbReference type="EMBL" id="JACPNR010000004">
    <property type="protein sequence ID" value="MBI2677632.1"/>
    <property type="molecule type" value="Genomic_DNA"/>
</dbReference>
<dbReference type="InterPro" id="IPR043519">
    <property type="entry name" value="NT_sf"/>
</dbReference>
<evidence type="ECO:0000256" key="5">
    <source>
        <dbReference type="ARBA" id="ARBA00022842"/>
    </source>
</evidence>
<dbReference type="Gene3D" id="3.30.460.10">
    <property type="entry name" value="Beta Polymerase, domain 2"/>
    <property type="match status" value="2"/>
</dbReference>